<comment type="caution">
    <text evidence="1">The sequence shown here is derived from an EMBL/GenBank/DDBJ whole genome shotgun (WGS) entry which is preliminary data.</text>
</comment>
<sequence>MPITLTVPEGLLSTEAEARTFAELSDALLSVAQLKGNAFMTPNVVGTLNVLPKTRVFAGGRPAAAAFIELTLPQIALASRDSKQAFIEAATSAVERAAGGRLKREHIWTNIVYAADGSWGIGGRAFNSENLVDAIQQAAAQ</sequence>
<organism evidence="1 2">
    <name type="scientific">Trinickia fusca</name>
    <dbReference type="NCBI Taxonomy" id="2419777"/>
    <lineage>
        <taxon>Bacteria</taxon>
        <taxon>Pseudomonadati</taxon>
        <taxon>Pseudomonadota</taxon>
        <taxon>Betaproteobacteria</taxon>
        <taxon>Burkholderiales</taxon>
        <taxon>Burkholderiaceae</taxon>
        <taxon>Trinickia</taxon>
    </lineage>
</organism>
<reference evidence="1 2" key="1">
    <citation type="submission" date="2018-10" db="EMBL/GenBank/DDBJ databases">
        <title>Paraburkholderia sp. 7MK8-2, isolated from soil.</title>
        <authorList>
            <person name="Gao Z.-H."/>
            <person name="Qiu L.-H."/>
        </authorList>
    </citation>
    <scope>NUCLEOTIDE SEQUENCE [LARGE SCALE GENOMIC DNA]</scope>
    <source>
        <strain evidence="1 2">7MK8-2</strain>
    </source>
</reference>
<dbReference type="Gene3D" id="3.30.429.10">
    <property type="entry name" value="Macrophage Migration Inhibitory Factor"/>
    <property type="match status" value="1"/>
</dbReference>
<accession>A0A494X8C6</accession>
<evidence type="ECO:0000313" key="2">
    <source>
        <dbReference type="Proteomes" id="UP000280434"/>
    </source>
</evidence>
<dbReference type="RefSeq" id="WP_121278636.1">
    <property type="nucleotide sequence ID" value="NZ_RBZV01000006.1"/>
</dbReference>
<dbReference type="AlphaFoldDB" id="A0A494X8C6"/>
<dbReference type="OrthoDB" id="1438441at2"/>
<dbReference type="EMBL" id="RBZV01000006">
    <property type="protein sequence ID" value="RKP46808.1"/>
    <property type="molecule type" value="Genomic_DNA"/>
</dbReference>
<proteinExistence type="predicted"/>
<protein>
    <submittedName>
        <fullName evidence="1">Tautomerase enzyme</fullName>
    </submittedName>
</protein>
<dbReference type="InterPro" id="IPR014347">
    <property type="entry name" value="Tautomerase/MIF_sf"/>
</dbReference>
<keyword evidence="2" id="KW-1185">Reference proteome</keyword>
<dbReference type="SUPFAM" id="SSF55331">
    <property type="entry name" value="Tautomerase/MIF"/>
    <property type="match status" value="1"/>
</dbReference>
<dbReference type="Proteomes" id="UP000280434">
    <property type="component" value="Unassembled WGS sequence"/>
</dbReference>
<gene>
    <name evidence="1" type="ORF">D7S89_15695</name>
</gene>
<name>A0A494X8C6_9BURK</name>
<evidence type="ECO:0000313" key="1">
    <source>
        <dbReference type="EMBL" id="RKP46808.1"/>
    </source>
</evidence>